<dbReference type="InterPro" id="IPR035992">
    <property type="entry name" value="Ricin_B-like_lectins"/>
</dbReference>
<evidence type="ECO:0000256" key="1">
    <source>
        <dbReference type="SAM" id="MobiDB-lite"/>
    </source>
</evidence>
<feature type="chain" id="PRO_5035727918" description="Ricin B lectin domain-containing protein" evidence="3">
    <location>
        <begin position="21"/>
        <end position="335"/>
    </location>
</feature>
<dbReference type="Pfam" id="PF00652">
    <property type="entry name" value="Ricin_B_lectin"/>
    <property type="match status" value="1"/>
</dbReference>
<evidence type="ECO:0000313" key="5">
    <source>
        <dbReference type="EMBL" id="KAG9354319.1"/>
    </source>
</evidence>
<evidence type="ECO:0000256" key="3">
    <source>
        <dbReference type="SAM" id="SignalP"/>
    </source>
</evidence>
<evidence type="ECO:0000313" key="6">
    <source>
        <dbReference type="Proteomes" id="UP000824540"/>
    </source>
</evidence>
<proteinExistence type="predicted"/>
<keyword evidence="6" id="KW-1185">Reference proteome</keyword>
<dbReference type="AlphaFoldDB" id="A0A8T2PSM3"/>
<dbReference type="InterPro" id="IPR000772">
    <property type="entry name" value="Ricin_B_lectin"/>
</dbReference>
<name>A0A8T2PSM3_9TELE</name>
<dbReference type="Gene3D" id="2.80.10.50">
    <property type="match status" value="1"/>
</dbReference>
<feature type="signal peptide" evidence="3">
    <location>
        <begin position="1"/>
        <end position="20"/>
    </location>
</feature>
<dbReference type="PANTHER" id="PTHR36129:SF2">
    <property type="entry name" value="RICIN B LECTIN DOMAIN-CONTAINING PROTEIN"/>
    <property type="match status" value="1"/>
</dbReference>
<dbReference type="EMBL" id="JAFBMS010000002">
    <property type="protein sequence ID" value="KAG9354319.1"/>
    <property type="molecule type" value="Genomic_DNA"/>
</dbReference>
<sequence>MERGAQIVTVVVLMFQEAVGFSIRNEQLGKCLQPLEAIRWGGRVTLEDCRPGSALQQWKWHPETPALVSMQTGECLSAPGNQEDELIRLQACRTGDGAREGQVWGCSKKGHLTLIGKGLHLSAHQGSAKVLLSRDRSRGSKWRTLGNHTVCGEPGGPHHVHHHDNKPTSKPSSTIAASGASTHSWQSSSLAAVIGDGMAVQRPRESSPEKELSALPYSTTGPVESPESFFSLEYGMGWKITMLVLSSLALVIGLVILLLNIYYNRRKKVVCVVKSYTPKEAVSQQGSPVPNERAPLTKHPMKPPRSPSLQRGEILIEWKDGTITPLFDNSSYLTD</sequence>
<feature type="transmembrane region" description="Helical" evidence="2">
    <location>
        <begin position="236"/>
        <end position="259"/>
    </location>
</feature>
<accession>A0A8T2PSM3</accession>
<protein>
    <recommendedName>
        <fullName evidence="4">Ricin B lectin domain-containing protein</fullName>
    </recommendedName>
</protein>
<organism evidence="5 6">
    <name type="scientific">Albula glossodonta</name>
    <name type="common">roundjaw bonefish</name>
    <dbReference type="NCBI Taxonomy" id="121402"/>
    <lineage>
        <taxon>Eukaryota</taxon>
        <taxon>Metazoa</taxon>
        <taxon>Chordata</taxon>
        <taxon>Craniata</taxon>
        <taxon>Vertebrata</taxon>
        <taxon>Euteleostomi</taxon>
        <taxon>Actinopterygii</taxon>
        <taxon>Neopterygii</taxon>
        <taxon>Teleostei</taxon>
        <taxon>Albuliformes</taxon>
        <taxon>Albulidae</taxon>
        <taxon>Albula</taxon>
    </lineage>
</organism>
<dbReference type="OrthoDB" id="9899510at2759"/>
<feature type="region of interest" description="Disordered" evidence="1">
    <location>
        <begin position="151"/>
        <end position="178"/>
    </location>
</feature>
<evidence type="ECO:0000259" key="4">
    <source>
        <dbReference type="SMART" id="SM00458"/>
    </source>
</evidence>
<keyword evidence="2" id="KW-0472">Membrane</keyword>
<dbReference type="PROSITE" id="PS50231">
    <property type="entry name" value="RICIN_B_LECTIN"/>
    <property type="match status" value="1"/>
</dbReference>
<gene>
    <name evidence="5" type="ORF">JZ751_001023</name>
</gene>
<keyword evidence="2" id="KW-1133">Transmembrane helix</keyword>
<dbReference type="PANTHER" id="PTHR36129">
    <property type="entry name" value="ORGANIC SOLUTE TRANSPORTER SUBUNIT BETA-RELATED"/>
    <property type="match status" value="1"/>
</dbReference>
<dbReference type="SMART" id="SM00458">
    <property type="entry name" value="RICIN"/>
    <property type="match status" value="1"/>
</dbReference>
<feature type="domain" description="Ricin B lectin" evidence="4">
    <location>
        <begin position="17"/>
        <end position="145"/>
    </location>
</feature>
<feature type="compositionally biased region" description="Polar residues" evidence="1">
    <location>
        <begin position="168"/>
        <end position="178"/>
    </location>
</feature>
<comment type="caution">
    <text evidence="5">The sequence shown here is derived from an EMBL/GenBank/DDBJ whole genome shotgun (WGS) entry which is preliminary data.</text>
</comment>
<dbReference type="Proteomes" id="UP000824540">
    <property type="component" value="Unassembled WGS sequence"/>
</dbReference>
<feature type="compositionally biased region" description="Basic and acidic residues" evidence="1">
    <location>
        <begin position="202"/>
        <end position="212"/>
    </location>
</feature>
<reference evidence="5" key="1">
    <citation type="thesis" date="2021" institute="BYU ScholarsArchive" country="Provo, UT, USA">
        <title>Applications of and Algorithms for Genome Assembly and Genomic Analyses with an Emphasis on Marine Teleosts.</title>
        <authorList>
            <person name="Pickett B.D."/>
        </authorList>
    </citation>
    <scope>NUCLEOTIDE SEQUENCE</scope>
    <source>
        <strain evidence="5">HI-2016</strain>
    </source>
</reference>
<keyword evidence="2" id="KW-0812">Transmembrane</keyword>
<feature type="region of interest" description="Disordered" evidence="1">
    <location>
        <begin position="282"/>
        <end position="308"/>
    </location>
</feature>
<evidence type="ECO:0000256" key="2">
    <source>
        <dbReference type="SAM" id="Phobius"/>
    </source>
</evidence>
<keyword evidence="3" id="KW-0732">Signal</keyword>
<feature type="region of interest" description="Disordered" evidence="1">
    <location>
        <begin position="199"/>
        <end position="223"/>
    </location>
</feature>
<dbReference type="SUPFAM" id="SSF50370">
    <property type="entry name" value="Ricin B-like lectins"/>
    <property type="match status" value="1"/>
</dbReference>
<dbReference type="InterPro" id="IPR052678">
    <property type="entry name" value="OST-beta_subunit"/>
</dbReference>